<name>A0A7Y8Y3H0_9FLAO</name>
<keyword evidence="2" id="KW-1185">Reference proteome</keyword>
<reference evidence="1 2" key="1">
    <citation type="submission" date="2020-07" db="EMBL/GenBank/DDBJ databases">
        <authorList>
            <person name="Sun Q."/>
        </authorList>
    </citation>
    <scope>NUCLEOTIDE SEQUENCE [LARGE SCALE GENOMIC DNA]</scope>
    <source>
        <strain evidence="1 2">MAH-1</strain>
    </source>
</reference>
<sequence>MDAFSDSLYAEMEGRLTVIRTAYTEPLPFAEQAIKAIIPFIERLKVFFINHAFRDEYEEIRFFKVTKPRFLSVLIYYNEVYTIESNKPVGGDRAMRKFLMRELAKLRRFCRENREFCKYYRTGNDCFDSIYFLRRAPDVRLSLDSAYFLFDPAFSTMQDHKVARLLANDALEVYLKESMEKLGQKQRSESLKPDRVLKWTASKAALVELIYALHTEGAFNNGASDLKDVASFLEAVFGTELGQYHRVFLEIRNRKNERTKFLDALRDKLVRRMEQADER</sequence>
<protein>
    <submittedName>
        <fullName evidence="1">RteC domain-containing protein</fullName>
    </submittedName>
</protein>
<evidence type="ECO:0000313" key="2">
    <source>
        <dbReference type="Proteomes" id="UP000535020"/>
    </source>
</evidence>
<organism evidence="1 2">
    <name type="scientific">Flavobacterium agri</name>
    <dbReference type="NCBI Taxonomy" id="2743471"/>
    <lineage>
        <taxon>Bacteria</taxon>
        <taxon>Pseudomonadati</taxon>
        <taxon>Bacteroidota</taxon>
        <taxon>Flavobacteriia</taxon>
        <taxon>Flavobacteriales</taxon>
        <taxon>Flavobacteriaceae</taxon>
        <taxon>Flavobacterium</taxon>
    </lineage>
</organism>
<dbReference type="EMBL" id="JACBJI010000006">
    <property type="protein sequence ID" value="NYA71909.1"/>
    <property type="molecule type" value="Genomic_DNA"/>
</dbReference>
<dbReference type="AlphaFoldDB" id="A0A7Y8Y3H0"/>
<proteinExistence type="predicted"/>
<gene>
    <name evidence="1" type="ORF">HZF10_13350</name>
</gene>
<dbReference type="Pfam" id="PF09357">
    <property type="entry name" value="RteC"/>
    <property type="match status" value="1"/>
</dbReference>
<accession>A0A7Y8Y3H0</accession>
<dbReference type="InterPro" id="IPR018534">
    <property type="entry name" value="Tet_reg_excision_RteC"/>
</dbReference>
<evidence type="ECO:0000313" key="1">
    <source>
        <dbReference type="EMBL" id="NYA71909.1"/>
    </source>
</evidence>
<comment type="caution">
    <text evidence="1">The sequence shown here is derived from an EMBL/GenBank/DDBJ whole genome shotgun (WGS) entry which is preliminary data.</text>
</comment>
<dbReference type="Proteomes" id="UP000535020">
    <property type="component" value="Unassembled WGS sequence"/>
</dbReference>
<dbReference type="RefSeq" id="WP_176006721.1">
    <property type="nucleotide sequence ID" value="NZ_JABWMI010000015.1"/>
</dbReference>